<dbReference type="AlphaFoldDB" id="A0A086TKQ9"/>
<dbReference type="Proteomes" id="UP000243308">
    <property type="component" value="Unassembled WGS sequence"/>
</dbReference>
<proteinExistence type="predicted"/>
<feature type="compositionally biased region" description="Basic and acidic residues" evidence="2">
    <location>
        <begin position="207"/>
        <end position="230"/>
    </location>
</feature>
<feature type="compositionally biased region" description="Basic residues" evidence="2">
    <location>
        <begin position="183"/>
        <end position="193"/>
    </location>
</feature>
<gene>
    <name evidence="4" type="ORF">MVEG_11929</name>
</gene>
<protein>
    <recommendedName>
        <fullName evidence="3">Methyltransferase type 12 domain-containing protein</fullName>
    </recommendedName>
</protein>
<accession>A0A086TKQ9</accession>
<evidence type="ECO:0000256" key="2">
    <source>
        <dbReference type="SAM" id="MobiDB-lite"/>
    </source>
</evidence>
<dbReference type="PANTHER" id="PTHR43861">
    <property type="entry name" value="TRANS-ACONITATE 2-METHYLTRANSFERASE-RELATED"/>
    <property type="match status" value="1"/>
</dbReference>
<feature type="domain" description="Methyltransferase type 12" evidence="3">
    <location>
        <begin position="58"/>
        <end position="168"/>
    </location>
</feature>
<keyword evidence="1" id="KW-0808">Transferase</keyword>
<name>A0A086TKQ9_9FUNG</name>
<organism evidence="4 5">
    <name type="scientific">Podila verticillata NRRL 6337</name>
    <dbReference type="NCBI Taxonomy" id="1069443"/>
    <lineage>
        <taxon>Eukaryota</taxon>
        <taxon>Fungi</taxon>
        <taxon>Fungi incertae sedis</taxon>
        <taxon>Mucoromycota</taxon>
        <taxon>Mortierellomycotina</taxon>
        <taxon>Mortierellomycetes</taxon>
        <taxon>Mortierellales</taxon>
        <taxon>Mortierellaceae</taxon>
        <taxon>Podila</taxon>
    </lineage>
</organism>
<dbReference type="Pfam" id="PF08242">
    <property type="entry name" value="Methyltransf_12"/>
    <property type="match status" value="1"/>
</dbReference>
<feature type="region of interest" description="Disordered" evidence="2">
    <location>
        <begin position="181"/>
        <end position="230"/>
    </location>
</feature>
<dbReference type="SUPFAM" id="SSF53335">
    <property type="entry name" value="S-adenosyl-L-methionine-dependent methyltransferases"/>
    <property type="match status" value="1"/>
</dbReference>
<evidence type="ECO:0000256" key="1">
    <source>
        <dbReference type="ARBA" id="ARBA00022679"/>
    </source>
</evidence>
<dbReference type="OrthoDB" id="3647at2759"/>
<dbReference type="InterPro" id="IPR029063">
    <property type="entry name" value="SAM-dependent_MTases_sf"/>
</dbReference>
<reference evidence="4 5" key="1">
    <citation type="submission" date="2011-02" db="EMBL/GenBank/DDBJ databases">
        <title>The Genome Sequence of Mortierella verticillata NRRL 6337.</title>
        <authorList>
            <consortium name="The Broad Institute Genome Sequencing Platform"/>
            <person name="Russ C."/>
            <person name="Cuomo C."/>
            <person name="Burger G."/>
            <person name="Gray M.W."/>
            <person name="Holland P.W.H."/>
            <person name="King N."/>
            <person name="Lang F.B.F."/>
            <person name="Roger A.J."/>
            <person name="Ruiz-Trillo I."/>
            <person name="Young S.K."/>
            <person name="Zeng Q."/>
            <person name="Gargeya S."/>
            <person name="Alvarado L."/>
            <person name="Berlin A."/>
            <person name="Chapman S.B."/>
            <person name="Chen Z."/>
            <person name="Freedman E."/>
            <person name="Gellesch M."/>
            <person name="Goldberg J."/>
            <person name="Griggs A."/>
            <person name="Gujja S."/>
            <person name="Heilman E."/>
            <person name="Heiman D."/>
            <person name="Howarth C."/>
            <person name="Mehta T."/>
            <person name="Neiman D."/>
            <person name="Pearson M."/>
            <person name="Roberts A."/>
            <person name="Saif S."/>
            <person name="Shea T."/>
            <person name="Shenoy N."/>
            <person name="Sisk P."/>
            <person name="Stolte C."/>
            <person name="Sykes S."/>
            <person name="White J."/>
            <person name="Yandava C."/>
            <person name="Haas B."/>
            <person name="Nusbaum C."/>
            <person name="Birren B."/>
        </authorList>
    </citation>
    <scope>NUCLEOTIDE SEQUENCE [LARGE SCALE GENOMIC DNA]</scope>
    <source>
        <strain evidence="4 5">NRRL 6337</strain>
    </source>
</reference>
<dbReference type="EMBL" id="KN042431">
    <property type="protein sequence ID" value="KFH62536.1"/>
    <property type="molecule type" value="Genomic_DNA"/>
</dbReference>
<evidence type="ECO:0000313" key="5">
    <source>
        <dbReference type="Proteomes" id="UP000243308"/>
    </source>
</evidence>
<sequence>MATKSMQEINNEHFNKTAVDYEKIPNVFEMSAKAGNTVVDEFRKSTSDERLKNAIAFDFGVGIGLSGQPVAAAVHHMVGVDAAEGMLNRLHERLATEPELAPLQSKITTVHHLVTAESPLPEPEATKYLTEGKGFDLVFTNFVLHHIDDAKGTIQTLGGKLLKHDGWLIILDFEDKPGSETFHHHHHDHVHGHAHGDHHGHGQHGHTHGEHHGHGQHPHDHTHAHGEQAGEHAPLAMTDAKGAPLEFVAHHHGFKREDAEQWLKDAGLVDIQSSHAFGMERTHPNGKKIWSDVMMVKGRRP</sequence>
<dbReference type="CDD" id="cd02440">
    <property type="entry name" value="AdoMet_MTases"/>
    <property type="match status" value="1"/>
</dbReference>
<dbReference type="InterPro" id="IPR013217">
    <property type="entry name" value="Methyltransf_12"/>
</dbReference>
<keyword evidence="5" id="KW-1185">Reference proteome</keyword>
<dbReference type="GO" id="GO:0016740">
    <property type="term" value="F:transferase activity"/>
    <property type="evidence" value="ECO:0007669"/>
    <property type="project" value="UniProtKB-KW"/>
</dbReference>
<evidence type="ECO:0000313" key="4">
    <source>
        <dbReference type="EMBL" id="KFH62536.1"/>
    </source>
</evidence>
<dbReference type="PANTHER" id="PTHR43861:SF3">
    <property type="entry name" value="PUTATIVE (AFU_ORTHOLOGUE AFUA_2G14390)-RELATED"/>
    <property type="match status" value="1"/>
</dbReference>
<evidence type="ECO:0000259" key="3">
    <source>
        <dbReference type="Pfam" id="PF08242"/>
    </source>
</evidence>
<dbReference type="Gene3D" id="3.40.50.150">
    <property type="entry name" value="Vaccinia Virus protein VP39"/>
    <property type="match status" value="1"/>
</dbReference>